<sequence length="324" mass="36169">MIKIESIIIGAGPCGLSASIEQKKAGIENIVIEKGNVVEAIYNYPTHQTFFSTSEKLGIGDVPFIVEEHKPKRNQALVYYREVVKHHDLTIHANEEVIKVEKLHDRFIVSTSRATYECSYLTVATGYYGQHNTLDVPGSDLPKVHHYFKEAHPYFDQDVLIIGGKNSAIDAALELEKAGARVTAVYRGRTYSKSVKPWILPLYESLVNHEKIKLYFESHVTNIDESTVSISTPDGEINIKNDTVFAMIGYHPDYEFLASMGIELVTNEYGTAPFYDRATMETNVENLYIAGVIAAGNDANTIFIENGKFHGGMIVDSILTKKSK</sequence>
<evidence type="ECO:0000256" key="1">
    <source>
        <dbReference type="ARBA" id="ARBA00001974"/>
    </source>
</evidence>
<dbReference type="SUPFAM" id="SSF51905">
    <property type="entry name" value="FAD/NAD(P)-binding domain"/>
    <property type="match status" value="1"/>
</dbReference>
<dbReference type="RefSeq" id="WP_111715041.1">
    <property type="nucleotide sequence ID" value="NZ_JBHSSR010000001.1"/>
</dbReference>
<evidence type="ECO:0000256" key="3">
    <source>
        <dbReference type="ARBA" id="ARBA00023002"/>
    </source>
</evidence>
<dbReference type="InterPro" id="IPR050097">
    <property type="entry name" value="Ferredoxin-NADP_redctase_2"/>
</dbReference>
<evidence type="ECO:0000313" key="5">
    <source>
        <dbReference type="Proteomes" id="UP000249808"/>
    </source>
</evidence>
<accession>A0A327ZWJ7</accession>
<keyword evidence="5" id="KW-1185">Reference proteome</keyword>
<dbReference type="Pfam" id="PF13738">
    <property type="entry name" value="Pyr_redox_3"/>
    <property type="match status" value="1"/>
</dbReference>
<dbReference type="EMBL" id="PZJH01000001">
    <property type="protein sequence ID" value="RAK46780.1"/>
    <property type="molecule type" value="Genomic_DNA"/>
</dbReference>
<comment type="caution">
    <text evidence="4">The sequence shown here is derived from an EMBL/GenBank/DDBJ whole genome shotgun (WGS) entry which is preliminary data.</text>
</comment>
<evidence type="ECO:0000313" key="4">
    <source>
        <dbReference type="EMBL" id="RAK46780.1"/>
    </source>
</evidence>
<dbReference type="PANTHER" id="PTHR48105">
    <property type="entry name" value="THIOREDOXIN REDUCTASE 1-RELATED-RELATED"/>
    <property type="match status" value="1"/>
</dbReference>
<proteinExistence type="predicted"/>
<dbReference type="PRINTS" id="PR00368">
    <property type="entry name" value="FADPNR"/>
</dbReference>
<protein>
    <submittedName>
        <fullName evidence="4">YpdA family putative bacillithiol disulfide reductase</fullName>
    </submittedName>
</protein>
<comment type="cofactor">
    <cofactor evidence="1">
        <name>FAD</name>
        <dbReference type="ChEBI" id="CHEBI:57692"/>
    </cofactor>
</comment>
<dbReference type="PRINTS" id="PR00469">
    <property type="entry name" value="PNDRDTASEII"/>
</dbReference>
<dbReference type="InterPro" id="IPR023856">
    <property type="entry name" value="Bdr"/>
</dbReference>
<dbReference type="AlphaFoldDB" id="A0A327ZWJ7"/>
<dbReference type="Gene3D" id="3.50.50.60">
    <property type="entry name" value="FAD/NAD(P)-binding domain"/>
    <property type="match status" value="2"/>
</dbReference>
<gene>
    <name evidence="4" type="primary">ypdA</name>
    <name evidence="4" type="ORF">BHU61_04795</name>
</gene>
<reference evidence="4 5" key="1">
    <citation type="journal article" date="2018" name="Front. Microbiol.">
        <title>Description and Comparative Genomics of Macrococcus caseolyticus subsp. hominis subsp. nov., Macrococcus goetzii sp. nov., Macrococcus epidermidis sp. nov., and Macrococcus bohemicus sp. nov., Novel Macrococci From Human Clinical Material With Virulence Potential and Suspected Uptake of Foreign DNA by Natural Transformation.</title>
        <authorList>
            <person name="Maslanova I."/>
            <person name="Wertheimer Z."/>
            <person name="Sedlacek I."/>
            <person name="Svec P."/>
            <person name="Indrakova A."/>
            <person name="Kovarovic V."/>
            <person name="Schumann P."/>
            <person name="Sproer C."/>
            <person name="Kralova S."/>
            <person name="Sedo O."/>
            <person name="Kristofova L."/>
            <person name="Vrbovska V."/>
            <person name="Fuzik T."/>
            <person name="Petras P."/>
            <person name="Zdrahal Z."/>
            <person name="Ruzickova V."/>
            <person name="Doskar J."/>
            <person name="Pantucek R."/>
        </authorList>
    </citation>
    <scope>NUCLEOTIDE SEQUENCE [LARGE SCALE GENOMIC DNA]</scope>
    <source>
        <strain evidence="4 5">01/688</strain>
    </source>
</reference>
<evidence type="ECO:0000256" key="2">
    <source>
        <dbReference type="ARBA" id="ARBA00022630"/>
    </source>
</evidence>
<keyword evidence="3" id="KW-0560">Oxidoreductase</keyword>
<organism evidence="4 5">
    <name type="scientific">Macrococcus epidermidis</name>
    <dbReference type="NCBI Taxonomy" id="1902580"/>
    <lineage>
        <taxon>Bacteria</taxon>
        <taxon>Bacillati</taxon>
        <taxon>Bacillota</taxon>
        <taxon>Bacilli</taxon>
        <taxon>Bacillales</taxon>
        <taxon>Staphylococcaceae</taxon>
        <taxon>Macrococcus</taxon>
    </lineage>
</organism>
<name>A0A327ZWJ7_9STAP</name>
<dbReference type="InterPro" id="IPR036188">
    <property type="entry name" value="FAD/NAD-bd_sf"/>
</dbReference>
<dbReference type="Proteomes" id="UP000249808">
    <property type="component" value="Unassembled WGS sequence"/>
</dbReference>
<dbReference type="NCBIfam" id="TIGR04018">
    <property type="entry name" value="Bthiol_YpdA"/>
    <property type="match status" value="1"/>
</dbReference>
<keyword evidence="2" id="KW-0285">Flavoprotein</keyword>
<dbReference type="GO" id="GO:0016491">
    <property type="term" value="F:oxidoreductase activity"/>
    <property type="evidence" value="ECO:0007669"/>
    <property type="project" value="UniProtKB-KW"/>
</dbReference>